<feature type="signal peptide" evidence="1">
    <location>
        <begin position="1"/>
        <end position="23"/>
    </location>
</feature>
<keyword evidence="4" id="KW-1185">Reference proteome</keyword>
<name>A0ABW4IIM2_9SPHI</name>
<dbReference type="InterPro" id="IPR041248">
    <property type="entry name" value="YDG"/>
</dbReference>
<reference evidence="4" key="1">
    <citation type="journal article" date="2019" name="Int. J. Syst. Evol. Microbiol.">
        <title>The Global Catalogue of Microorganisms (GCM) 10K type strain sequencing project: providing services to taxonomists for standard genome sequencing and annotation.</title>
        <authorList>
            <consortium name="The Broad Institute Genomics Platform"/>
            <consortium name="The Broad Institute Genome Sequencing Center for Infectious Disease"/>
            <person name="Wu L."/>
            <person name="Ma J."/>
        </authorList>
    </citation>
    <scope>NUCLEOTIDE SEQUENCE [LARGE SCALE GENOMIC DNA]</scope>
    <source>
        <strain evidence="4">CCUG 53762</strain>
    </source>
</reference>
<evidence type="ECO:0000313" key="3">
    <source>
        <dbReference type="EMBL" id="MFD1631491.1"/>
    </source>
</evidence>
<sequence>MIKFYKSLLFGVLISLLAFTVQAQTLGTEDGVYNFGNLGTDNTGGAGLKIQGDKFKINNEYVDDGDLGLYDGTNKAINISSTLTIAAEGGVTCRRFTFLDLALYSYWINTYTAKTYSHFNISLYDENANLIASHFINADIEIGIGKITKLKNIPFTNPWPSTGYDNVAKIEITFTAKNEKPEILGFSNITIANVSAGPSILANGSLNSFSTCAGTASAVQSFTVSGSNLTANLVITPPAGYEISENAINYSPSISKTPLSGTVSNSTVYVRLKSDATGTPSGNIAVSSTGATTKNIAVSGTVKTTPTASSNSPVASGATLNLSTPTVTGATYAWTGPNGFSSFVQNPSITNITAASAGTYSVTVTVSGCTSLAGTTVVTIAVPSGITPDANGIVRVKKSGAGNKTGDSWANAAAELADALKAAKINTAIKEIWVAGGTYKPLYSPEDGANFGTDKGRDNTFLLVKDVKVYGGFAGTETALTDRNLSLTANASILSGDIDNNDAADGTISGNNTYHVVISSGDIGTATLNGFTIKGGKADAGGNTITVSGNSIKQNSGAGIYNYSSNPLIEYVNVSYNFSGGGDGAGVGNFNNSSPKIVNSLIHHNSGSYRGSGVYNAFSTPELVNVTITDNVNNPTVGVVHNDGGSAIVKNSIIWSNTAKSGIEGNPSIDVKNSIIQGGYAGTAILNADPQFTNAAAGDYTLSASSPAVNKGSNTSFTGLDANTKDLAGNARVYKYASAGVIDMGAYELQADAATAITAVTVPSNATYAIGQTLNFTIKFSGNVNVTTTGGTPRIVMTIGSTTRYATYTSVSGTGDLVFTYTVQSGDLDTDGIAVGSAIDLNGGTITDGASNAVVLTLNSVGSTASVLVDGIAPSVTSIVRSSGNPSVTKLSQISFDVSFSKSVTGVDAADFTLTITGGVTGAAVSSVSGSGSVYTVTVSTGTGDGIIRLDLNSSPTGIKDNAGNDIAGGYTAGQSYTIDKTAPVVSGVTNSWIYNTNKTITFNEGTATLNGSAFTSGTTVSAEGSFTLIVTDAAGNTATVSFTIDKTPPTTTIATLVLSDDSGVSSTDFITNVAAQTLSGTLSANLQTGETVHISLDNGANYQLATATVGLNTFSLSGVTLSGSSTINVHVADQAGNKGTVYSQAYTLDTQAPAAPSTPGLTAASDSGVSNSDHITNVTQPTFTGTAEAGATITLYSGATVLGTTTATGGNWSITLASALTDGAYSITAKATDIAGNVSSASSALSITIDTTQPTVTITSNISTLKIGQTATITFTFTKDPGATFTAASITITGGTLSALSGTGTTRTATFTPTANVDEGTVSITIAAGSYTDIAGNTGLAGTTPSLTYDTKAPAVPTGLVAIFDNQQSVLNWTANTETDLSSYKIYSGTSANPTTWLATVIKPTVTYTHTELTNGTTYYYRITAVDQAGNESTYSTEVTAIPKAAQTITFNALTAKTYGDADFDAGAATTSGLTISYSSDNTSVATIVSGKIHIVGAGTANITASQSGDNFYKAAADEVQTLTVNKKILTATSQPVSKTYDGTLTAAINFNAFTTATGLVGTDDVFVTYSSASYDDKHVGVNKAVTINNLALSGTSKNNYSLNVFSTMGSITTKTISVTAQADNRAYNGTTTSSVAPVVSALQTGDVISVQPIQIYNNRNVGSNKTLIPSGLVINDGNNGANYTVNYVNNTSGEITKKTINVTAQADSRVYNGTTTSSVAPVVSALQTGDVITVQPVQIYNNRNVGSNKTLIPSGLIINDGNNGANYTVNYVNNTDGVIIPAILSYVATATSKVYGDANPVLTGTVNGFVMGDNQANATTGTLNFGTTATNASSIDSYAINGSGLTATNYILEQAAGNATALTITARPISIKADAKSKTYGDDDPALTYQVTSGNLVNGDTFTGALIRDNGQNAGSYAIRQGTVVLSDNYDLSYQPENLSINKALLTVTANNSARCYGTGNPAFSVSYSGFKYSDNENGLVTKPVVNTAATASSVAGSYELIPSGGVSANYDFSYVKGTLTVNPIPVNTIVSDKGTTMSKGETAILTVNSDNGTSYSWSSAEGIISGYNSAVLTVRPLETTTYTVTVRNSNGCESVSTITIEVRNDYAAIEAENFMTPNGDGVNDTWVIKNIDAYPAHTLTIFDRAGREIYKVRNYKNDWGGELNGSQLSGGTYYYILKFDEPGVQYLRGFITIVRSK</sequence>
<dbReference type="NCBIfam" id="NF041518">
    <property type="entry name" value="choice_anch_Q"/>
    <property type="match status" value="1"/>
</dbReference>
<comment type="caution">
    <text evidence="3">The sequence shown here is derived from an EMBL/GenBank/DDBJ whole genome shotgun (WGS) entry which is preliminary data.</text>
</comment>
<evidence type="ECO:0000259" key="2">
    <source>
        <dbReference type="PROSITE" id="PS50853"/>
    </source>
</evidence>
<dbReference type="CDD" id="cd00063">
    <property type="entry name" value="FN3"/>
    <property type="match status" value="1"/>
</dbReference>
<accession>A0ABW4IIM2</accession>
<gene>
    <name evidence="3" type="ORF">ACFSAH_16575</name>
</gene>
<dbReference type="InterPro" id="IPR036116">
    <property type="entry name" value="FN3_sf"/>
</dbReference>
<evidence type="ECO:0000313" key="4">
    <source>
        <dbReference type="Proteomes" id="UP001597118"/>
    </source>
</evidence>
<dbReference type="Pfam" id="PF18657">
    <property type="entry name" value="YDG"/>
    <property type="match status" value="3"/>
</dbReference>
<protein>
    <submittedName>
        <fullName evidence="3">MBG domain-containing protein</fullName>
    </submittedName>
</protein>
<dbReference type="Pfam" id="PF13585">
    <property type="entry name" value="CHU_C"/>
    <property type="match status" value="1"/>
</dbReference>
<dbReference type="Proteomes" id="UP001597118">
    <property type="component" value="Unassembled WGS sequence"/>
</dbReference>
<dbReference type="InterPro" id="IPR011050">
    <property type="entry name" value="Pectin_lyase_fold/virulence"/>
</dbReference>
<dbReference type="NCBIfam" id="TIGR04131">
    <property type="entry name" value="Bac_Flav_CTERM"/>
    <property type="match status" value="1"/>
</dbReference>
<dbReference type="Gene3D" id="3.30.160.710">
    <property type="match status" value="2"/>
</dbReference>
<dbReference type="InterPro" id="IPR041286">
    <property type="entry name" value="MBG_2"/>
</dbReference>
<proteinExistence type="predicted"/>
<organism evidence="3 4">
    <name type="scientific">Pseudopedobacter beijingensis</name>
    <dbReference type="NCBI Taxonomy" id="1207056"/>
    <lineage>
        <taxon>Bacteria</taxon>
        <taxon>Pseudomonadati</taxon>
        <taxon>Bacteroidota</taxon>
        <taxon>Sphingobacteriia</taxon>
        <taxon>Sphingobacteriales</taxon>
        <taxon>Sphingobacteriaceae</taxon>
        <taxon>Pseudopedobacter</taxon>
    </lineage>
</organism>
<dbReference type="RefSeq" id="WP_379663859.1">
    <property type="nucleotide sequence ID" value="NZ_JBHUDG010000048.1"/>
</dbReference>
<dbReference type="InterPro" id="IPR026341">
    <property type="entry name" value="T9SS_type_B"/>
</dbReference>
<dbReference type="SUPFAM" id="SSF51126">
    <property type="entry name" value="Pectin lyase-like"/>
    <property type="match status" value="1"/>
</dbReference>
<dbReference type="InterPro" id="IPR003961">
    <property type="entry name" value="FN3_dom"/>
</dbReference>
<dbReference type="Pfam" id="PF19077">
    <property type="entry name" value="Big_13"/>
    <property type="match status" value="2"/>
</dbReference>
<dbReference type="PROSITE" id="PS50853">
    <property type="entry name" value="FN3"/>
    <property type="match status" value="1"/>
</dbReference>
<dbReference type="Pfam" id="PF18676">
    <property type="entry name" value="MBG_2"/>
    <property type="match status" value="3"/>
</dbReference>
<keyword evidence="1" id="KW-0732">Signal</keyword>
<dbReference type="EMBL" id="JBHUDG010000048">
    <property type="protein sequence ID" value="MFD1631491.1"/>
    <property type="molecule type" value="Genomic_DNA"/>
</dbReference>
<evidence type="ECO:0000256" key="1">
    <source>
        <dbReference type="SAM" id="SignalP"/>
    </source>
</evidence>
<dbReference type="Gene3D" id="2.60.40.10">
    <property type="entry name" value="Immunoglobulins"/>
    <property type="match status" value="5"/>
</dbReference>
<feature type="domain" description="Fibronectin type-III" evidence="2">
    <location>
        <begin position="1354"/>
        <end position="1447"/>
    </location>
</feature>
<dbReference type="InterPro" id="IPR013783">
    <property type="entry name" value="Ig-like_fold"/>
</dbReference>
<dbReference type="InterPro" id="IPR059226">
    <property type="entry name" value="Choice_anch_Q_dom"/>
</dbReference>
<dbReference type="InterPro" id="IPR044016">
    <property type="entry name" value="Big_13"/>
</dbReference>
<feature type="chain" id="PRO_5046519137" evidence="1">
    <location>
        <begin position="24"/>
        <end position="2200"/>
    </location>
</feature>
<dbReference type="SUPFAM" id="SSF49265">
    <property type="entry name" value="Fibronectin type III"/>
    <property type="match status" value="1"/>
</dbReference>